<accession>A0A0D2DT04</accession>
<organism evidence="2 3">
    <name type="scientific">Exophiala oligosperma</name>
    <dbReference type="NCBI Taxonomy" id="215243"/>
    <lineage>
        <taxon>Eukaryota</taxon>
        <taxon>Fungi</taxon>
        <taxon>Dikarya</taxon>
        <taxon>Ascomycota</taxon>
        <taxon>Pezizomycotina</taxon>
        <taxon>Eurotiomycetes</taxon>
        <taxon>Chaetothyriomycetidae</taxon>
        <taxon>Chaetothyriales</taxon>
        <taxon>Herpotrichiellaceae</taxon>
        <taxon>Exophiala</taxon>
    </lineage>
</organism>
<feature type="region of interest" description="Disordered" evidence="1">
    <location>
        <begin position="143"/>
        <end position="224"/>
    </location>
</feature>
<evidence type="ECO:0008006" key="4">
    <source>
        <dbReference type="Google" id="ProtNLM"/>
    </source>
</evidence>
<dbReference type="SMART" id="SM00028">
    <property type="entry name" value="TPR"/>
    <property type="match status" value="2"/>
</dbReference>
<dbReference type="EMBL" id="KN847333">
    <property type="protein sequence ID" value="KIW46208.1"/>
    <property type="molecule type" value="Genomic_DNA"/>
</dbReference>
<dbReference type="InterPro" id="IPR052769">
    <property type="entry name" value="TPR_domain_protein"/>
</dbReference>
<feature type="compositionally biased region" description="Basic and acidic residues" evidence="1">
    <location>
        <begin position="164"/>
        <end position="180"/>
    </location>
</feature>
<gene>
    <name evidence="2" type="ORF">PV06_01891</name>
</gene>
<dbReference type="OrthoDB" id="1872379at2759"/>
<evidence type="ECO:0000313" key="2">
    <source>
        <dbReference type="EMBL" id="KIW46208.1"/>
    </source>
</evidence>
<feature type="region of interest" description="Disordered" evidence="1">
    <location>
        <begin position="1"/>
        <end position="87"/>
    </location>
</feature>
<dbReference type="STRING" id="215243.A0A0D2DT04"/>
<sequence>MSFKSTGPKTRPDPVKPPQQAAATTNPIATGPLPPSWTKQSRRSSSSSTSSSSIASFHSARFPADEESRMLASSHELKSQANTQFSRQDFSSAISTYDRALAELPSYLDYEMAVLQSNIAACHLKLSQWKDAVESCDKGLEGLERELPTKPKPKSKSQNKNKTKTKDHEDRDSRSNEKGSKGNNSTKPGRLNSDTESSGSEPPSPTVRSARDEDTTVVEIPDEADESEVLAALSLSDGRRSDIHRIRTKLLLRRGRARTNVEPQTWTDLSAALEDYKTLQSPQYFDTLPPSDQRTVRQALVVLPPQVNRAKEKEVADMMGKLKDLGNGILKPFGLSTENFKVTQGEGGGYSLSFDGGGGGGGGAKKT</sequence>
<reference evidence="2 3" key="1">
    <citation type="submission" date="2015-01" db="EMBL/GenBank/DDBJ databases">
        <title>The Genome Sequence of Exophiala oligosperma CBS72588.</title>
        <authorList>
            <consortium name="The Broad Institute Genomics Platform"/>
            <person name="Cuomo C."/>
            <person name="de Hoog S."/>
            <person name="Gorbushina A."/>
            <person name="Stielow B."/>
            <person name="Teixiera M."/>
            <person name="Abouelleil A."/>
            <person name="Chapman S.B."/>
            <person name="Priest M."/>
            <person name="Young S.K."/>
            <person name="Wortman J."/>
            <person name="Nusbaum C."/>
            <person name="Birren B."/>
        </authorList>
    </citation>
    <scope>NUCLEOTIDE SEQUENCE [LARGE SCALE GENOMIC DNA]</scope>
    <source>
        <strain evidence="2 3">CBS 72588</strain>
    </source>
</reference>
<feature type="compositionally biased region" description="Basic residues" evidence="1">
    <location>
        <begin position="151"/>
        <end position="163"/>
    </location>
</feature>
<dbReference type="Gene3D" id="1.25.40.10">
    <property type="entry name" value="Tetratricopeptide repeat domain"/>
    <property type="match status" value="1"/>
</dbReference>
<dbReference type="Proteomes" id="UP000053342">
    <property type="component" value="Unassembled WGS sequence"/>
</dbReference>
<proteinExistence type="predicted"/>
<evidence type="ECO:0000313" key="3">
    <source>
        <dbReference type="Proteomes" id="UP000053342"/>
    </source>
</evidence>
<dbReference type="InterPro" id="IPR011990">
    <property type="entry name" value="TPR-like_helical_dom_sf"/>
</dbReference>
<dbReference type="VEuPathDB" id="FungiDB:PV06_01891"/>
<dbReference type="RefSeq" id="XP_016266424.1">
    <property type="nucleotide sequence ID" value="XM_016402527.1"/>
</dbReference>
<evidence type="ECO:0000256" key="1">
    <source>
        <dbReference type="SAM" id="MobiDB-lite"/>
    </source>
</evidence>
<dbReference type="PANTHER" id="PTHR46014:SF1">
    <property type="entry name" value="TETRATRICOPEPTIDE REPEAT PROTEIN 1"/>
    <property type="match status" value="1"/>
</dbReference>
<dbReference type="SUPFAM" id="SSF48452">
    <property type="entry name" value="TPR-like"/>
    <property type="match status" value="1"/>
</dbReference>
<dbReference type="AlphaFoldDB" id="A0A0D2DT04"/>
<feature type="compositionally biased region" description="Low complexity" evidence="1">
    <location>
        <begin position="43"/>
        <end position="61"/>
    </location>
</feature>
<keyword evidence="3" id="KW-1185">Reference proteome</keyword>
<dbReference type="HOGENOM" id="CLU_058463_1_0_1"/>
<protein>
    <recommendedName>
        <fullName evidence="4">Tetratricopeptide repeat protein 1</fullName>
    </recommendedName>
</protein>
<dbReference type="PANTHER" id="PTHR46014">
    <property type="entry name" value="TETRATRICOPEPTIDE REPEAT PROTEIN 1"/>
    <property type="match status" value="1"/>
</dbReference>
<dbReference type="InterPro" id="IPR019734">
    <property type="entry name" value="TPR_rpt"/>
</dbReference>
<name>A0A0D2DT04_9EURO</name>
<dbReference type="GeneID" id="27353965"/>